<comment type="subcellular location">
    <subcellularLocation>
        <location evidence="1 14">Cell membrane</location>
        <topology evidence="1 14">Multi-pass membrane protein</topology>
    </subcellularLocation>
</comment>
<dbReference type="Proteomes" id="UP000253570">
    <property type="component" value="Unassembled WGS sequence"/>
</dbReference>
<accession>A0A368DQM0</accession>
<organism evidence="15 16">
    <name type="scientific">PS1 clade bacterium</name>
    <dbReference type="NCBI Taxonomy" id="2175152"/>
    <lineage>
        <taxon>Bacteria</taxon>
        <taxon>Pseudomonadati</taxon>
        <taxon>Pseudomonadota</taxon>
        <taxon>Alphaproteobacteria</taxon>
        <taxon>PS1 clade</taxon>
    </lineage>
</organism>
<reference evidence="15 16" key="1">
    <citation type="journal article" date="2018" name="Microbiome">
        <title>Fine metagenomic profile of the Mediterranean stratified and mixed water columns revealed by assembly and recruitment.</title>
        <authorList>
            <person name="Haro-Moreno J.M."/>
            <person name="Lopez-Perez M."/>
            <person name="De La Torre J.R."/>
            <person name="Picazo A."/>
            <person name="Camacho A."/>
            <person name="Rodriguez-Valera F."/>
        </authorList>
    </citation>
    <scope>NUCLEOTIDE SEQUENCE [LARGE SCALE GENOMIC DNA]</scope>
    <source>
        <strain evidence="15">MED-G57</strain>
    </source>
</reference>
<dbReference type="EMBL" id="QOQD01000003">
    <property type="protein sequence ID" value="RCL74119.1"/>
    <property type="molecule type" value="Genomic_DNA"/>
</dbReference>
<feature type="transmembrane region" description="Helical" evidence="14">
    <location>
        <begin position="139"/>
        <end position="156"/>
    </location>
</feature>
<evidence type="ECO:0000256" key="1">
    <source>
        <dbReference type="ARBA" id="ARBA00004651"/>
    </source>
</evidence>
<protein>
    <recommendedName>
        <fullName evidence="11 14">Protoheme IX farnesyltransferase</fullName>
        <ecNumber evidence="3 14">2.5.1.141</ecNumber>
    </recommendedName>
    <alternativeName>
        <fullName evidence="12 14">Heme B farnesyltransferase</fullName>
    </alternativeName>
    <alternativeName>
        <fullName evidence="10 14">Heme O synthase</fullName>
    </alternativeName>
</protein>
<evidence type="ECO:0000256" key="8">
    <source>
        <dbReference type="ARBA" id="ARBA00023133"/>
    </source>
</evidence>
<comment type="function">
    <text evidence="14">Converts heme B (protoheme IX) to heme O by substitution of the vinyl group on carbon 2 of heme B porphyrin ring with a hydroxyethyl farnesyl side group.</text>
</comment>
<evidence type="ECO:0000256" key="7">
    <source>
        <dbReference type="ARBA" id="ARBA00022989"/>
    </source>
</evidence>
<feature type="transmembrane region" description="Helical" evidence="14">
    <location>
        <begin position="168"/>
        <end position="188"/>
    </location>
</feature>
<evidence type="ECO:0000256" key="3">
    <source>
        <dbReference type="ARBA" id="ARBA00012292"/>
    </source>
</evidence>
<dbReference type="InterPro" id="IPR006369">
    <property type="entry name" value="Protohaem_IX_farnesylTrfase"/>
</dbReference>
<feature type="transmembrane region" description="Helical" evidence="14">
    <location>
        <begin position="209"/>
        <end position="229"/>
    </location>
</feature>
<evidence type="ECO:0000256" key="10">
    <source>
        <dbReference type="ARBA" id="ARBA00030253"/>
    </source>
</evidence>
<gene>
    <name evidence="14" type="primary">ctaB</name>
    <name evidence="15" type="ORF">DBW71_01590</name>
</gene>
<evidence type="ECO:0000256" key="11">
    <source>
        <dbReference type="ARBA" id="ARBA00040810"/>
    </source>
</evidence>
<evidence type="ECO:0000256" key="4">
    <source>
        <dbReference type="ARBA" id="ARBA00022475"/>
    </source>
</evidence>
<feature type="transmembrane region" description="Helical" evidence="14">
    <location>
        <begin position="235"/>
        <end position="256"/>
    </location>
</feature>
<comment type="catalytic activity">
    <reaction evidence="13 14">
        <text>heme b + (2E,6E)-farnesyl diphosphate + H2O = Fe(II)-heme o + diphosphate</text>
        <dbReference type="Rhea" id="RHEA:28070"/>
        <dbReference type="ChEBI" id="CHEBI:15377"/>
        <dbReference type="ChEBI" id="CHEBI:33019"/>
        <dbReference type="ChEBI" id="CHEBI:60344"/>
        <dbReference type="ChEBI" id="CHEBI:60530"/>
        <dbReference type="ChEBI" id="CHEBI:175763"/>
        <dbReference type="EC" id="2.5.1.141"/>
    </reaction>
</comment>
<evidence type="ECO:0000256" key="5">
    <source>
        <dbReference type="ARBA" id="ARBA00022679"/>
    </source>
</evidence>
<comment type="caution">
    <text evidence="15">The sequence shown here is derived from an EMBL/GenBank/DDBJ whole genome shotgun (WGS) entry which is preliminary data.</text>
</comment>
<dbReference type="InterPro" id="IPR030470">
    <property type="entry name" value="UbiA_prenylTrfase_CS"/>
</dbReference>
<feature type="transmembrane region" description="Helical" evidence="14">
    <location>
        <begin position="276"/>
        <end position="295"/>
    </location>
</feature>
<evidence type="ECO:0000256" key="9">
    <source>
        <dbReference type="ARBA" id="ARBA00023136"/>
    </source>
</evidence>
<feature type="transmembrane region" description="Helical" evidence="14">
    <location>
        <begin position="19"/>
        <end position="38"/>
    </location>
</feature>
<dbReference type="CDD" id="cd13957">
    <property type="entry name" value="PT_UbiA_Cox10"/>
    <property type="match status" value="1"/>
</dbReference>
<evidence type="ECO:0000256" key="14">
    <source>
        <dbReference type="HAMAP-Rule" id="MF_00154"/>
    </source>
</evidence>
<dbReference type="PANTHER" id="PTHR43448:SF7">
    <property type="entry name" value="4-HYDROXYBENZOATE SOLANESYLTRANSFERASE"/>
    <property type="match status" value="1"/>
</dbReference>
<proteinExistence type="inferred from homology"/>
<dbReference type="InterPro" id="IPR000537">
    <property type="entry name" value="UbiA_prenyltransferase"/>
</dbReference>
<dbReference type="PROSITE" id="PS00943">
    <property type="entry name" value="UBIA"/>
    <property type="match status" value="1"/>
</dbReference>
<comment type="similarity">
    <text evidence="14">Belongs to the UbiA prenyltransferase family. Protoheme IX farnesyltransferase subfamily.</text>
</comment>
<evidence type="ECO:0000256" key="2">
    <source>
        <dbReference type="ARBA" id="ARBA00004919"/>
    </source>
</evidence>
<dbReference type="Pfam" id="PF01040">
    <property type="entry name" value="UbiA"/>
    <property type="match status" value="1"/>
</dbReference>
<name>A0A368DQM0_9PROT</name>
<evidence type="ECO:0000256" key="6">
    <source>
        <dbReference type="ARBA" id="ARBA00022692"/>
    </source>
</evidence>
<keyword evidence="8 14" id="KW-0350">Heme biosynthesis</keyword>
<evidence type="ECO:0000313" key="15">
    <source>
        <dbReference type="EMBL" id="RCL74119.1"/>
    </source>
</evidence>
<dbReference type="NCBIfam" id="TIGR01473">
    <property type="entry name" value="cyoE_ctaB"/>
    <property type="match status" value="1"/>
</dbReference>
<dbReference type="GO" id="GO:0005886">
    <property type="term" value="C:plasma membrane"/>
    <property type="evidence" value="ECO:0007669"/>
    <property type="project" value="UniProtKB-SubCell"/>
</dbReference>
<dbReference type="UniPathway" id="UPA00834">
    <property type="reaction ID" value="UER00712"/>
</dbReference>
<keyword evidence="9 14" id="KW-0472">Membrane</keyword>
<evidence type="ECO:0000313" key="16">
    <source>
        <dbReference type="Proteomes" id="UP000253570"/>
    </source>
</evidence>
<dbReference type="HAMAP" id="MF_00154">
    <property type="entry name" value="CyoE_CtaB"/>
    <property type="match status" value="1"/>
</dbReference>
<comment type="pathway">
    <text evidence="2 14">Porphyrin-containing compound metabolism; heme O biosynthesis; heme O from protoheme: step 1/1.</text>
</comment>
<sequence>MVYSSGSVYDYFTLMKPRVMSLVIFTSFVGLILSPLAINPFLACIAIICIAIGAGASGALNMWFDADIDSIMKRTSNRPIPSGNISKSEALTYGIIMAAGSVYVMGVLINWFSAIFLAFTIFFYVFIYTIWLKRKTIQNIVIGGAAGAFPPVIGWISTEASITLEPILLFLIIFLWTPPHFWALAIVTSNEYEKANIPMMPNVMGNKVTINRILVYSIIMSFTAISPYFIDMVSIIYLIPVSILSLTFVFLAAQLYVSKNDKSIKNHSKKLFIYSIYYLFMVFVIFLVDYTYSYYN</sequence>
<feature type="transmembrane region" description="Helical" evidence="14">
    <location>
        <begin position="44"/>
        <end position="64"/>
    </location>
</feature>
<keyword evidence="6 14" id="KW-0812">Transmembrane</keyword>
<dbReference type="InterPro" id="IPR044878">
    <property type="entry name" value="UbiA_sf"/>
</dbReference>
<dbReference type="NCBIfam" id="NF003349">
    <property type="entry name" value="PRK04375.1-2"/>
    <property type="match status" value="1"/>
</dbReference>
<feature type="transmembrane region" description="Helical" evidence="14">
    <location>
        <begin position="115"/>
        <end position="132"/>
    </location>
</feature>
<dbReference type="AlphaFoldDB" id="A0A368DQM0"/>
<dbReference type="GO" id="GO:0048034">
    <property type="term" value="P:heme O biosynthetic process"/>
    <property type="evidence" value="ECO:0007669"/>
    <property type="project" value="UniProtKB-UniRule"/>
</dbReference>
<comment type="miscellaneous">
    <text evidence="14">Carbon 2 of the heme B porphyrin ring is defined according to the Fischer nomenclature.</text>
</comment>
<evidence type="ECO:0000256" key="13">
    <source>
        <dbReference type="ARBA" id="ARBA00047690"/>
    </source>
</evidence>
<dbReference type="Gene3D" id="1.10.357.140">
    <property type="entry name" value="UbiA prenyltransferase"/>
    <property type="match status" value="1"/>
</dbReference>
<keyword evidence="7 14" id="KW-1133">Transmembrane helix</keyword>
<dbReference type="EC" id="2.5.1.141" evidence="3 14"/>
<evidence type="ECO:0000256" key="12">
    <source>
        <dbReference type="ARBA" id="ARBA00042475"/>
    </source>
</evidence>
<keyword evidence="5 14" id="KW-0808">Transferase</keyword>
<keyword evidence="4 14" id="KW-1003">Cell membrane</keyword>
<dbReference type="PANTHER" id="PTHR43448">
    <property type="entry name" value="PROTOHEME IX FARNESYLTRANSFERASE, MITOCHONDRIAL"/>
    <property type="match status" value="1"/>
</dbReference>
<feature type="transmembrane region" description="Helical" evidence="14">
    <location>
        <begin position="90"/>
        <end position="109"/>
    </location>
</feature>
<dbReference type="GO" id="GO:0008495">
    <property type="term" value="F:protoheme IX farnesyltransferase activity"/>
    <property type="evidence" value="ECO:0007669"/>
    <property type="project" value="UniProtKB-UniRule"/>
</dbReference>